<feature type="compositionally biased region" description="Basic and acidic residues" evidence="1">
    <location>
        <begin position="1"/>
        <end position="20"/>
    </location>
</feature>
<dbReference type="Proteomes" id="UP000321514">
    <property type="component" value="Unassembled WGS sequence"/>
</dbReference>
<proteinExistence type="predicted"/>
<reference evidence="2 3" key="1">
    <citation type="submission" date="2019-07" db="EMBL/GenBank/DDBJ databases">
        <title>Whole genome shotgun sequence of Myxococcus fulvus NBRC 100333.</title>
        <authorList>
            <person name="Hosoyama A."/>
            <person name="Uohara A."/>
            <person name="Ohji S."/>
            <person name="Ichikawa N."/>
        </authorList>
    </citation>
    <scope>NUCLEOTIDE SEQUENCE [LARGE SCALE GENOMIC DNA]</scope>
    <source>
        <strain evidence="2 3">NBRC 100333</strain>
    </source>
</reference>
<dbReference type="EMBL" id="BJXR01000016">
    <property type="protein sequence ID" value="GEN06401.1"/>
    <property type="molecule type" value="Genomic_DNA"/>
</dbReference>
<evidence type="ECO:0000313" key="2">
    <source>
        <dbReference type="EMBL" id="GEN06401.1"/>
    </source>
</evidence>
<evidence type="ECO:0000256" key="1">
    <source>
        <dbReference type="SAM" id="MobiDB-lite"/>
    </source>
</evidence>
<feature type="region of interest" description="Disordered" evidence="1">
    <location>
        <begin position="1"/>
        <end position="28"/>
    </location>
</feature>
<gene>
    <name evidence="2" type="ORF">MFU01_14380</name>
</gene>
<accession>A0A511SWX3</accession>
<dbReference type="AlphaFoldDB" id="A0A511SWX3"/>
<protein>
    <submittedName>
        <fullName evidence="2">Uncharacterized protein</fullName>
    </submittedName>
</protein>
<evidence type="ECO:0000313" key="3">
    <source>
        <dbReference type="Proteomes" id="UP000321514"/>
    </source>
</evidence>
<name>A0A511SWX3_MYXFU</name>
<sequence>MLQLAQEERGDERGRDEASTEFHGGIAARVRGDGEGELWGEGAQAGRACAQAEQSHEPGRGATWGARGLDLSGGADEQLFVAVHGDKGGEFVAVGARERDELGDAVVEDGDACVRGAQVDAEDDLGEGRGGGGRGDGDFEQRAAAIARGVGILWRSRGVAGRGPRFGVGTRGGLCRGSGVGGEGRTCGTGTVGRCRGGVRRLTSFCRARGGGRVCRTDAG</sequence>
<comment type="caution">
    <text evidence="2">The sequence shown here is derived from an EMBL/GenBank/DDBJ whole genome shotgun (WGS) entry which is preliminary data.</text>
</comment>
<organism evidence="2 3">
    <name type="scientific">Myxococcus fulvus</name>
    <dbReference type="NCBI Taxonomy" id="33"/>
    <lineage>
        <taxon>Bacteria</taxon>
        <taxon>Pseudomonadati</taxon>
        <taxon>Myxococcota</taxon>
        <taxon>Myxococcia</taxon>
        <taxon>Myxococcales</taxon>
        <taxon>Cystobacterineae</taxon>
        <taxon>Myxococcaceae</taxon>
        <taxon>Myxococcus</taxon>
    </lineage>
</organism>